<feature type="region of interest" description="Disordered" evidence="1">
    <location>
        <begin position="54"/>
        <end position="101"/>
    </location>
</feature>
<proteinExistence type="predicted"/>
<gene>
    <name evidence="2" type="ORF">PCOR1329_LOCUS70732</name>
</gene>
<comment type="caution">
    <text evidence="2">The sequence shown here is derived from an EMBL/GenBank/DDBJ whole genome shotgun (WGS) entry which is preliminary data.</text>
</comment>
<protein>
    <submittedName>
        <fullName evidence="2">Uncharacterized protein</fullName>
    </submittedName>
</protein>
<organism evidence="2 3">
    <name type="scientific">Prorocentrum cordatum</name>
    <dbReference type="NCBI Taxonomy" id="2364126"/>
    <lineage>
        <taxon>Eukaryota</taxon>
        <taxon>Sar</taxon>
        <taxon>Alveolata</taxon>
        <taxon>Dinophyceae</taxon>
        <taxon>Prorocentrales</taxon>
        <taxon>Prorocentraceae</taxon>
        <taxon>Prorocentrum</taxon>
    </lineage>
</organism>
<name>A0ABN9WUJ8_9DINO</name>
<reference evidence="2" key="1">
    <citation type="submission" date="2023-10" db="EMBL/GenBank/DDBJ databases">
        <authorList>
            <person name="Chen Y."/>
            <person name="Shah S."/>
            <person name="Dougan E. K."/>
            <person name="Thang M."/>
            <person name="Chan C."/>
        </authorList>
    </citation>
    <scope>NUCLEOTIDE SEQUENCE [LARGE SCALE GENOMIC DNA]</scope>
</reference>
<feature type="non-terminal residue" evidence="2">
    <location>
        <position position="101"/>
    </location>
</feature>
<evidence type="ECO:0000313" key="3">
    <source>
        <dbReference type="Proteomes" id="UP001189429"/>
    </source>
</evidence>
<evidence type="ECO:0000256" key="1">
    <source>
        <dbReference type="SAM" id="MobiDB-lite"/>
    </source>
</evidence>
<sequence length="101" mass="10553">MEGDGLRVAELAAVLQQELSMVRRSIEETGAQADLLAHRVAIIEAVENPTLLNRRPSGSLATGLCDRGADAKPNLPSQEDRGGRAARSRSASPAAAPAPAR</sequence>
<dbReference type="EMBL" id="CAUYUJ010019364">
    <property type="protein sequence ID" value="CAK0890505.1"/>
    <property type="molecule type" value="Genomic_DNA"/>
</dbReference>
<feature type="compositionally biased region" description="Low complexity" evidence="1">
    <location>
        <begin position="88"/>
        <end position="101"/>
    </location>
</feature>
<evidence type="ECO:0000313" key="2">
    <source>
        <dbReference type="EMBL" id="CAK0890505.1"/>
    </source>
</evidence>
<keyword evidence="3" id="KW-1185">Reference proteome</keyword>
<dbReference type="Proteomes" id="UP001189429">
    <property type="component" value="Unassembled WGS sequence"/>
</dbReference>
<accession>A0ABN9WUJ8</accession>